<feature type="compositionally biased region" description="Basic and acidic residues" evidence="1">
    <location>
        <begin position="83"/>
        <end position="97"/>
    </location>
</feature>
<dbReference type="Proteomes" id="UP001434883">
    <property type="component" value="Unassembled WGS sequence"/>
</dbReference>
<proteinExistence type="predicted"/>
<name>A0ABV0R550_9TELE</name>
<dbReference type="EMBL" id="JAHRIN010034320">
    <property type="protein sequence ID" value="MEQ2203245.1"/>
    <property type="molecule type" value="Genomic_DNA"/>
</dbReference>
<comment type="caution">
    <text evidence="2">The sequence shown here is derived from an EMBL/GenBank/DDBJ whole genome shotgun (WGS) entry which is preliminary data.</text>
</comment>
<evidence type="ECO:0000256" key="1">
    <source>
        <dbReference type="SAM" id="MobiDB-lite"/>
    </source>
</evidence>
<evidence type="ECO:0000313" key="3">
    <source>
        <dbReference type="Proteomes" id="UP001434883"/>
    </source>
</evidence>
<sequence length="105" mass="11817">MSVWVDKRVKRLRHMPSSKVVLSFCLCLICGKRYKHKDRRKESGIVSSRLTCLCSDPVLQCAAVQMMSSPPAACCSKCDARPLQREDGGRDEWEETGKVNSQTVL</sequence>
<accession>A0ABV0R550</accession>
<protein>
    <submittedName>
        <fullName evidence="2">Uncharacterized protein</fullName>
    </submittedName>
</protein>
<reference evidence="2 3" key="1">
    <citation type="submission" date="2021-06" db="EMBL/GenBank/DDBJ databases">
        <authorList>
            <person name="Palmer J.M."/>
        </authorList>
    </citation>
    <scope>NUCLEOTIDE SEQUENCE [LARGE SCALE GENOMIC DNA]</scope>
    <source>
        <strain evidence="2 3">XC_2019</strain>
        <tissue evidence="2">Muscle</tissue>
    </source>
</reference>
<feature type="region of interest" description="Disordered" evidence="1">
    <location>
        <begin position="83"/>
        <end position="105"/>
    </location>
</feature>
<organism evidence="2 3">
    <name type="scientific">Xenoophorus captivus</name>
    <dbReference type="NCBI Taxonomy" id="1517983"/>
    <lineage>
        <taxon>Eukaryota</taxon>
        <taxon>Metazoa</taxon>
        <taxon>Chordata</taxon>
        <taxon>Craniata</taxon>
        <taxon>Vertebrata</taxon>
        <taxon>Euteleostomi</taxon>
        <taxon>Actinopterygii</taxon>
        <taxon>Neopterygii</taxon>
        <taxon>Teleostei</taxon>
        <taxon>Neoteleostei</taxon>
        <taxon>Acanthomorphata</taxon>
        <taxon>Ovalentaria</taxon>
        <taxon>Atherinomorphae</taxon>
        <taxon>Cyprinodontiformes</taxon>
        <taxon>Goodeidae</taxon>
        <taxon>Xenoophorus</taxon>
    </lineage>
</organism>
<keyword evidence="3" id="KW-1185">Reference proteome</keyword>
<gene>
    <name evidence="2" type="ORF">XENOCAPTIV_027421</name>
</gene>
<evidence type="ECO:0000313" key="2">
    <source>
        <dbReference type="EMBL" id="MEQ2203245.1"/>
    </source>
</evidence>